<accession>A0ACC0T099</accession>
<comment type="caution">
    <text evidence="1">The sequence shown here is derived from an EMBL/GenBank/DDBJ whole genome shotgun (WGS) entry which is preliminary data.</text>
</comment>
<evidence type="ECO:0000313" key="2">
    <source>
        <dbReference type="Proteomes" id="UP000006729"/>
    </source>
</evidence>
<name>A0ACC0T099_POPTR</name>
<evidence type="ECO:0000313" key="1">
    <source>
        <dbReference type="EMBL" id="KAI9394961.1"/>
    </source>
</evidence>
<sequence length="44" mass="5004">MEELSVFFMCSAGVAHGFKDGNGFVACTIKDQRKWRGGWFSRFV</sequence>
<dbReference type="EMBL" id="CM009294">
    <property type="protein sequence ID" value="KAI9394961.1"/>
    <property type="molecule type" value="Genomic_DNA"/>
</dbReference>
<protein>
    <submittedName>
        <fullName evidence="1">Uncharacterized protein</fullName>
    </submittedName>
</protein>
<reference evidence="1 2" key="1">
    <citation type="journal article" date="2006" name="Science">
        <title>The genome of black cottonwood, Populus trichocarpa (Torr. &amp; Gray).</title>
        <authorList>
            <person name="Tuskan G.A."/>
            <person name="Difazio S."/>
            <person name="Jansson S."/>
            <person name="Bohlmann J."/>
            <person name="Grigoriev I."/>
            <person name="Hellsten U."/>
            <person name="Putnam N."/>
            <person name="Ralph S."/>
            <person name="Rombauts S."/>
            <person name="Salamov A."/>
            <person name="Schein J."/>
            <person name="Sterck L."/>
            <person name="Aerts A."/>
            <person name="Bhalerao R.R."/>
            <person name="Bhalerao R.P."/>
            <person name="Blaudez D."/>
            <person name="Boerjan W."/>
            <person name="Brun A."/>
            <person name="Brunner A."/>
            <person name="Busov V."/>
            <person name="Campbell M."/>
            <person name="Carlson J."/>
            <person name="Chalot M."/>
            <person name="Chapman J."/>
            <person name="Chen G.L."/>
            <person name="Cooper D."/>
            <person name="Coutinho P.M."/>
            <person name="Couturier J."/>
            <person name="Covert S."/>
            <person name="Cronk Q."/>
            <person name="Cunningham R."/>
            <person name="Davis J."/>
            <person name="Degroeve S."/>
            <person name="Dejardin A."/>
            <person name="Depamphilis C."/>
            <person name="Detter J."/>
            <person name="Dirks B."/>
            <person name="Dubchak I."/>
            <person name="Duplessis S."/>
            <person name="Ehlting J."/>
            <person name="Ellis B."/>
            <person name="Gendler K."/>
            <person name="Goodstein D."/>
            <person name="Gribskov M."/>
            <person name="Grimwood J."/>
            <person name="Groover A."/>
            <person name="Gunter L."/>
            <person name="Hamberger B."/>
            <person name="Heinze B."/>
            <person name="Helariutta Y."/>
            <person name="Henrissat B."/>
            <person name="Holligan D."/>
            <person name="Holt R."/>
            <person name="Huang W."/>
            <person name="Islam-Faridi N."/>
            <person name="Jones S."/>
            <person name="Jones-Rhoades M."/>
            <person name="Jorgensen R."/>
            <person name="Joshi C."/>
            <person name="Kangasjarvi J."/>
            <person name="Karlsson J."/>
            <person name="Kelleher C."/>
            <person name="Kirkpatrick R."/>
            <person name="Kirst M."/>
            <person name="Kohler A."/>
            <person name="Kalluri U."/>
            <person name="Larimer F."/>
            <person name="Leebens-Mack J."/>
            <person name="Leple J.C."/>
            <person name="Locascio P."/>
            <person name="Lou Y."/>
            <person name="Lucas S."/>
            <person name="Martin F."/>
            <person name="Montanini B."/>
            <person name="Napoli C."/>
            <person name="Nelson D.R."/>
            <person name="Nelson C."/>
            <person name="Nieminen K."/>
            <person name="Nilsson O."/>
            <person name="Pereda V."/>
            <person name="Peter G."/>
            <person name="Philippe R."/>
            <person name="Pilate G."/>
            <person name="Poliakov A."/>
            <person name="Razumovskaya J."/>
            <person name="Richardson P."/>
            <person name="Rinaldi C."/>
            <person name="Ritland K."/>
            <person name="Rouze P."/>
            <person name="Ryaboy D."/>
            <person name="Schmutz J."/>
            <person name="Schrader J."/>
            <person name="Segerman B."/>
            <person name="Shin H."/>
            <person name="Siddiqui A."/>
            <person name="Sterky F."/>
            <person name="Terry A."/>
            <person name="Tsai C.J."/>
            <person name="Uberbacher E."/>
            <person name="Unneberg P."/>
            <person name="Vahala J."/>
            <person name="Wall K."/>
            <person name="Wessler S."/>
            <person name="Yang G."/>
            <person name="Yin T."/>
            <person name="Douglas C."/>
            <person name="Marra M."/>
            <person name="Sandberg G."/>
            <person name="Van de Peer Y."/>
            <person name="Rokhsar D."/>
        </authorList>
    </citation>
    <scope>NUCLEOTIDE SEQUENCE [LARGE SCALE GENOMIC DNA]</scope>
    <source>
        <strain evidence="2">cv. Nisqually</strain>
    </source>
</reference>
<organism evidence="1 2">
    <name type="scientific">Populus trichocarpa</name>
    <name type="common">Western balsam poplar</name>
    <name type="synonym">Populus balsamifera subsp. trichocarpa</name>
    <dbReference type="NCBI Taxonomy" id="3694"/>
    <lineage>
        <taxon>Eukaryota</taxon>
        <taxon>Viridiplantae</taxon>
        <taxon>Streptophyta</taxon>
        <taxon>Embryophyta</taxon>
        <taxon>Tracheophyta</taxon>
        <taxon>Spermatophyta</taxon>
        <taxon>Magnoliopsida</taxon>
        <taxon>eudicotyledons</taxon>
        <taxon>Gunneridae</taxon>
        <taxon>Pentapetalae</taxon>
        <taxon>rosids</taxon>
        <taxon>fabids</taxon>
        <taxon>Malpighiales</taxon>
        <taxon>Salicaceae</taxon>
        <taxon>Saliceae</taxon>
        <taxon>Populus</taxon>
    </lineage>
</organism>
<gene>
    <name evidence="1" type="ORF">POPTR_005G163950v4</name>
</gene>
<proteinExistence type="predicted"/>
<dbReference type="Proteomes" id="UP000006729">
    <property type="component" value="Chromosome 5"/>
</dbReference>
<keyword evidence="2" id="KW-1185">Reference proteome</keyword>